<dbReference type="EMBL" id="JABBWM010000137">
    <property type="protein sequence ID" value="KAG2087033.1"/>
    <property type="molecule type" value="Genomic_DNA"/>
</dbReference>
<dbReference type="Pfam" id="PF14681">
    <property type="entry name" value="UPRTase"/>
    <property type="match status" value="1"/>
</dbReference>
<feature type="compositionally biased region" description="Polar residues" evidence="1">
    <location>
        <begin position="438"/>
        <end position="447"/>
    </location>
</feature>
<keyword evidence="2" id="KW-1133">Transmembrane helix</keyword>
<gene>
    <name evidence="4" type="ORF">F5147DRAFT_790992</name>
</gene>
<dbReference type="InterPro" id="IPR000836">
    <property type="entry name" value="PRTase_dom"/>
</dbReference>
<dbReference type="GeneID" id="64705320"/>
<name>A0A9P7ERL8_9AGAM</name>
<dbReference type="Gene3D" id="3.40.50.2020">
    <property type="match status" value="1"/>
</dbReference>
<feature type="transmembrane region" description="Helical" evidence="2">
    <location>
        <begin position="883"/>
        <end position="905"/>
    </location>
</feature>
<dbReference type="InterPro" id="IPR029057">
    <property type="entry name" value="PRTase-like"/>
</dbReference>
<keyword evidence="2" id="KW-0472">Membrane</keyword>
<dbReference type="Proteomes" id="UP000823399">
    <property type="component" value="Unassembled WGS sequence"/>
</dbReference>
<dbReference type="SUPFAM" id="SSF53271">
    <property type="entry name" value="PRTase-like"/>
    <property type="match status" value="1"/>
</dbReference>
<organism evidence="4 5">
    <name type="scientific">Suillus discolor</name>
    <dbReference type="NCBI Taxonomy" id="1912936"/>
    <lineage>
        <taxon>Eukaryota</taxon>
        <taxon>Fungi</taxon>
        <taxon>Dikarya</taxon>
        <taxon>Basidiomycota</taxon>
        <taxon>Agaricomycotina</taxon>
        <taxon>Agaricomycetes</taxon>
        <taxon>Agaricomycetidae</taxon>
        <taxon>Boletales</taxon>
        <taxon>Suillineae</taxon>
        <taxon>Suillaceae</taxon>
        <taxon>Suillus</taxon>
    </lineage>
</organism>
<dbReference type="AlphaFoldDB" id="A0A9P7ERL8"/>
<accession>A0A9P7ERL8</accession>
<reference evidence="4" key="1">
    <citation type="journal article" date="2020" name="New Phytol.">
        <title>Comparative genomics reveals dynamic genome evolution in host specialist ectomycorrhizal fungi.</title>
        <authorList>
            <person name="Lofgren L.A."/>
            <person name="Nguyen N.H."/>
            <person name="Vilgalys R."/>
            <person name="Ruytinx J."/>
            <person name="Liao H.L."/>
            <person name="Branco S."/>
            <person name="Kuo A."/>
            <person name="LaButti K."/>
            <person name="Lipzen A."/>
            <person name="Andreopoulos W."/>
            <person name="Pangilinan J."/>
            <person name="Riley R."/>
            <person name="Hundley H."/>
            <person name="Na H."/>
            <person name="Barry K."/>
            <person name="Grigoriev I.V."/>
            <person name="Stajich J.E."/>
            <person name="Kennedy P.G."/>
        </authorList>
    </citation>
    <scope>NUCLEOTIDE SEQUENCE</scope>
    <source>
        <strain evidence="4">FC423</strain>
    </source>
</reference>
<dbReference type="OrthoDB" id="194468at2759"/>
<feature type="region of interest" description="Disordered" evidence="1">
    <location>
        <begin position="423"/>
        <end position="447"/>
    </location>
</feature>
<protein>
    <recommendedName>
        <fullName evidence="3">Phosphoribosyltransferase domain-containing protein</fullName>
    </recommendedName>
</protein>
<evidence type="ECO:0000259" key="3">
    <source>
        <dbReference type="Pfam" id="PF14681"/>
    </source>
</evidence>
<feature type="domain" description="Phosphoribosyltransferase" evidence="3">
    <location>
        <begin position="165"/>
        <end position="250"/>
    </location>
</feature>
<sequence>MSYLMHDWVWDRISASPEHRARCKLSVIAQAVSEFNHTIDPRLLVPYNSHFYPDATNPAYSLKTENRRRGTPFIAGTFRPLEHQIIQLGMLDKWDYCLRKLFVLTSTGRSPGSDTLRASDWAAVVGAFDRWPFAPEVDSYILTLALANTKVQRFSLSSRARHSHSGATLAQIIAILFRTAAVYHLGLYREKVSLQPVEYYSKLPPVPPIDTCFILNPLVATGGTACAALVMIIDWGVAKVSFLLLSAQQESFYCALDTCSSEAQPVYDTNTQVPGFHPIPKPDNIKWIALSSAGAVDYATVVTWKNQAAGKRSFEVHGRPCPRIPPFFEYILLSWQPHYPRQNSWGVCNRTVIFTIHQPRSNIVALFDRLVLLAHGKMPCPPGFNISCMLDLDHEARTPLLMMLNNLLHEECAVGVSSVRSEGRPSTATSELLEAVRSSPSGNSTSTPKLAQLVEAYSTSEVAQSIKAEMKDVATAQRGADASHADEPDYVEQQIGHEQFIWAGDDALIYAGNVRDVGGSYSYSKGALALAVSSTHYELVFHRHAGVHRGIYAIFQRNSTTGVEKTLVDAFPGGASRPILSRDGHTLAFLRRSSCNLSSVLNHHSSCIDILVYVDLNTGTLHHIWHGLTYDLSTIYAPMGTYPSFAFTPSSSSPGIIIWAAGQMWHVPLAYNSEGELVAAATATNNINLTPKVIPFTVQISKKLAETRRMKTDVRKFESGPQRVRAFTQLALDESGEHAVFAGAGQTWVQVLGDSLINPTTLDPIDDANFVETSKPAQRIPHLHSSAVYYSPSFVPASSFILHPRWDNIIHMSHPLSWSLDSLKVGVKTGGDVLTGDVVATAQTGVWVGEITLPSHSYSQGTAELTNLRYVQSSIDPSDVVKLSFGLFFFTLSLFGFSCLSSLIIRERASPFHA</sequence>
<evidence type="ECO:0000313" key="4">
    <source>
        <dbReference type="EMBL" id="KAG2087033.1"/>
    </source>
</evidence>
<keyword evidence="5" id="KW-1185">Reference proteome</keyword>
<evidence type="ECO:0000313" key="5">
    <source>
        <dbReference type="Proteomes" id="UP000823399"/>
    </source>
</evidence>
<evidence type="ECO:0000256" key="2">
    <source>
        <dbReference type="SAM" id="Phobius"/>
    </source>
</evidence>
<dbReference type="RefSeq" id="XP_041285081.1">
    <property type="nucleotide sequence ID" value="XM_041443061.1"/>
</dbReference>
<proteinExistence type="predicted"/>
<keyword evidence="2" id="KW-0812">Transmembrane</keyword>
<dbReference type="CDD" id="cd06223">
    <property type="entry name" value="PRTases_typeI"/>
    <property type="match status" value="1"/>
</dbReference>
<evidence type="ECO:0000256" key="1">
    <source>
        <dbReference type="SAM" id="MobiDB-lite"/>
    </source>
</evidence>
<comment type="caution">
    <text evidence="4">The sequence shown here is derived from an EMBL/GenBank/DDBJ whole genome shotgun (WGS) entry which is preliminary data.</text>
</comment>